<dbReference type="Proteomes" id="UP000288711">
    <property type="component" value="Unassembled WGS sequence"/>
</dbReference>
<reference evidence="4" key="3">
    <citation type="submission" date="2017-11" db="EMBL/GenBank/DDBJ databases">
        <authorList>
            <person name="Seuylemezian A."/>
            <person name="Cooper K."/>
            <person name="Vaishampayan P."/>
        </authorList>
    </citation>
    <scope>NUCLEOTIDE SEQUENCE</scope>
    <source>
        <strain evidence="4">PVAS-1</strain>
    </source>
</reference>
<dbReference type="AlphaFoldDB" id="K1ES01"/>
<evidence type="ECO:0000313" key="3">
    <source>
        <dbReference type="EMBL" id="EKA61978.1"/>
    </source>
</evidence>
<comment type="caution">
    <text evidence="3">The sequence shown here is derived from an EMBL/GenBank/DDBJ whole genome shotgun (WGS) entry which is preliminary data.</text>
</comment>
<evidence type="ECO:0000313" key="4">
    <source>
        <dbReference type="EMBL" id="RWU82592.1"/>
    </source>
</evidence>
<keyword evidence="2" id="KW-1133">Transmembrane helix</keyword>
<evidence type="ECO:0000256" key="2">
    <source>
        <dbReference type="SAM" id="Phobius"/>
    </source>
</evidence>
<feature type="compositionally biased region" description="Acidic residues" evidence="1">
    <location>
        <begin position="92"/>
        <end position="101"/>
    </location>
</feature>
<dbReference type="Pfam" id="PF14012">
    <property type="entry name" value="DUF4229"/>
    <property type="match status" value="1"/>
</dbReference>
<dbReference type="PATRIC" id="fig|1210046.3.peg.861"/>
<dbReference type="Proteomes" id="UP000004474">
    <property type="component" value="Unassembled WGS sequence"/>
</dbReference>
<dbReference type="EMBL" id="PIPF01000010">
    <property type="protein sequence ID" value="RWU82592.1"/>
    <property type="molecule type" value="Genomic_DNA"/>
</dbReference>
<protein>
    <submittedName>
        <fullName evidence="4">DUF4229 domain-containing protein</fullName>
    </submittedName>
</protein>
<evidence type="ECO:0000313" key="5">
    <source>
        <dbReference type="Proteomes" id="UP000004474"/>
    </source>
</evidence>
<dbReference type="RefSeq" id="WP_007925534.1">
    <property type="nucleotide sequence ID" value="NZ_ALWX01000016.1"/>
</dbReference>
<dbReference type="InterPro" id="IPR025323">
    <property type="entry name" value="DUF4229"/>
</dbReference>
<name>K1ES01_9MICO</name>
<sequence>MVRYTLLRMLIFFGCLSLLWLVGLREPNELPWLVVIAALLSMVVSAIVLRPFRAEMIEQIQARQEAKARARSERPDSDEAVEDAARERESAPEGEEPETFR</sequence>
<feature type="transmembrane region" description="Helical" evidence="2">
    <location>
        <begin position="30"/>
        <end position="49"/>
    </location>
</feature>
<dbReference type="eggNOG" id="ENOG5033BNY">
    <property type="taxonomic scope" value="Bacteria"/>
</dbReference>
<accession>K1ES01</accession>
<feature type="region of interest" description="Disordered" evidence="1">
    <location>
        <begin position="67"/>
        <end position="101"/>
    </location>
</feature>
<reference evidence="3 5" key="2">
    <citation type="journal article" date="2012" name="J. Bacteriol.">
        <title>Genome Sequence of Janibacter hoylei MTCC8307, Isolated from the Stratospheric Air.</title>
        <authorList>
            <person name="Pawar S.P."/>
            <person name="Dhotre D.P."/>
            <person name="Shetty S.A."/>
            <person name="Chowdhury S.P."/>
            <person name="Chaudhari B.L."/>
            <person name="Shouche Y.S."/>
        </authorList>
    </citation>
    <scope>NUCLEOTIDE SEQUENCE [LARGE SCALE GENOMIC DNA]</scope>
    <source>
        <strain evidence="3 5">PVAS-1</strain>
    </source>
</reference>
<dbReference type="EMBL" id="ALWX01000016">
    <property type="protein sequence ID" value="EKA61978.1"/>
    <property type="molecule type" value="Genomic_DNA"/>
</dbReference>
<reference evidence="4 6" key="1">
    <citation type="journal article" date="2009" name="Int. J. Syst. Evol. Microbiol.">
        <title>Janibacter hoylei sp. nov., Bacillus isronensis sp. nov. and Bacillus aryabhattai sp. nov., isolated from cryotubes used for collecting air from the upper atmosphere.</title>
        <authorList>
            <person name="Shivaji S."/>
            <person name="Chaturvedi P."/>
            <person name="Begum Z."/>
            <person name="Pindi P.K."/>
            <person name="Manorama R."/>
            <person name="Padmanaban D.A."/>
            <person name="Shouche Y.S."/>
            <person name="Pawar S."/>
            <person name="Vaishampayan P."/>
            <person name="Dutt C.B."/>
            <person name="Datta G.N."/>
            <person name="Manchanda R.K."/>
            <person name="Rao U.R."/>
            <person name="Bhargava P.M."/>
            <person name="Narlikar J.V."/>
        </authorList>
    </citation>
    <scope>NUCLEOTIDE SEQUENCE [LARGE SCALE GENOMIC DNA]</scope>
    <source>
        <strain evidence="4 6">PVAS-1</strain>
    </source>
</reference>
<keyword evidence="2" id="KW-0472">Membrane</keyword>
<organism evidence="3 5">
    <name type="scientific">Janibacter hoylei PVAS-1</name>
    <dbReference type="NCBI Taxonomy" id="1210046"/>
    <lineage>
        <taxon>Bacteria</taxon>
        <taxon>Bacillati</taxon>
        <taxon>Actinomycetota</taxon>
        <taxon>Actinomycetes</taxon>
        <taxon>Micrococcales</taxon>
        <taxon>Intrasporangiaceae</taxon>
        <taxon>Janibacter</taxon>
    </lineage>
</organism>
<proteinExistence type="predicted"/>
<feature type="compositionally biased region" description="Basic and acidic residues" evidence="1">
    <location>
        <begin position="67"/>
        <end position="91"/>
    </location>
</feature>
<feature type="transmembrane region" description="Helical" evidence="2">
    <location>
        <begin position="7"/>
        <end position="24"/>
    </location>
</feature>
<keyword evidence="6" id="KW-1185">Reference proteome</keyword>
<keyword evidence="2" id="KW-0812">Transmembrane</keyword>
<dbReference type="STRING" id="1210046.B277_04447"/>
<gene>
    <name evidence="3" type="ORF">B277_04447</name>
    <name evidence="4" type="ORF">CWN80_10495</name>
</gene>
<evidence type="ECO:0000256" key="1">
    <source>
        <dbReference type="SAM" id="MobiDB-lite"/>
    </source>
</evidence>
<evidence type="ECO:0000313" key="6">
    <source>
        <dbReference type="Proteomes" id="UP000288711"/>
    </source>
</evidence>